<evidence type="ECO:0000313" key="1">
    <source>
        <dbReference type="EMBL" id="EKR63493.1"/>
    </source>
</evidence>
<reference evidence="1 2" key="1">
    <citation type="submission" date="2012-10" db="EMBL/GenBank/DDBJ databases">
        <authorList>
            <person name="Harkins D.M."/>
            <person name="Durkin A.S."/>
            <person name="Brinkac L.M."/>
            <person name="Haft D.H."/>
            <person name="Selengut J.D."/>
            <person name="Sanka R."/>
            <person name="DePew J."/>
            <person name="Purushe J."/>
            <person name="Whelen A.C."/>
            <person name="Vinetz J.M."/>
            <person name="Sutton G.G."/>
            <person name="Nierman W.C."/>
            <person name="Fouts D.E."/>
        </authorList>
    </citation>
    <scope>NUCLEOTIDE SEQUENCE [LARGE SCALE GENOMIC DNA]</scope>
    <source>
        <strain evidence="1 2">2006001853</strain>
    </source>
</reference>
<proteinExistence type="predicted"/>
<organism evidence="1 2">
    <name type="scientific">Leptospira weilii str. 2006001853</name>
    <dbReference type="NCBI Taxonomy" id="1001589"/>
    <lineage>
        <taxon>Bacteria</taxon>
        <taxon>Pseudomonadati</taxon>
        <taxon>Spirochaetota</taxon>
        <taxon>Spirochaetia</taxon>
        <taxon>Leptospirales</taxon>
        <taxon>Leptospiraceae</taxon>
        <taxon>Leptospira</taxon>
    </lineage>
</organism>
<dbReference type="Proteomes" id="UP000001338">
    <property type="component" value="Unassembled WGS sequence"/>
</dbReference>
<gene>
    <name evidence="1" type="ORF">LEP1GSC036_4371</name>
</gene>
<evidence type="ECO:0000313" key="2">
    <source>
        <dbReference type="Proteomes" id="UP000001338"/>
    </source>
</evidence>
<sequence length="40" mass="4973">MFSAFHRIAHEFRMRNKLITWPQKSFFLFGIKVFYLFGLF</sequence>
<dbReference type="AlphaFoldDB" id="A0A828YY64"/>
<accession>A0A828YY64</accession>
<dbReference type="EMBL" id="AFLV02000058">
    <property type="protein sequence ID" value="EKR63493.1"/>
    <property type="molecule type" value="Genomic_DNA"/>
</dbReference>
<protein>
    <submittedName>
        <fullName evidence="1">Uncharacterized protein</fullName>
    </submittedName>
</protein>
<name>A0A828YY64_9LEPT</name>
<comment type="caution">
    <text evidence="1">The sequence shown here is derived from an EMBL/GenBank/DDBJ whole genome shotgun (WGS) entry which is preliminary data.</text>
</comment>